<organism evidence="2 3">
    <name type="scientific">Carnegiea gigantea</name>
    <dbReference type="NCBI Taxonomy" id="171969"/>
    <lineage>
        <taxon>Eukaryota</taxon>
        <taxon>Viridiplantae</taxon>
        <taxon>Streptophyta</taxon>
        <taxon>Embryophyta</taxon>
        <taxon>Tracheophyta</taxon>
        <taxon>Spermatophyta</taxon>
        <taxon>Magnoliopsida</taxon>
        <taxon>eudicotyledons</taxon>
        <taxon>Gunneridae</taxon>
        <taxon>Pentapetalae</taxon>
        <taxon>Caryophyllales</taxon>
        <taxon>Cactineae</taxon>
        <taxon>Cactaceae</taxon>
        <taxon>Cactoideae</taxon>
        <taxon>Echinocereeae</taxon>
        <taxon>Carnegiea</taxon>
    </lineage>
</organism>
<comment type="similarity">
    <text evidence="1">Belongs to the protein kinase superfamily. ADCK protein kinase family.</text>
</comment>
<keyword evidence="3" id="KW-1185">Reference proteome</keyword>
<dbReference type="Proteomes" id="UP001153076">
    <property type="component" value="Unassembled WGS sequence"/>
</dbReference>
<protein>
    <submittedName>
        <fullName evidence="2">Uncharacterized protein</fullName>
    </submittedName>
</protein>
<evidence type="ECO:0000256" key="1">
    <source>
        <dbReference type="ARBA" id="ARBA00009670"/>
    </source>
</evidence>
<proteinExistence type="inferred from homology"/>
<dbReference type="PANTHER" id="PTHR10566:SF120">
    <property type="entry name" value="PROTEIN ACTIVITY OF BC1 COMPLEX KINASE 3, CHLOROPLASTIC"/>
    <property type="match status" value="1"/>
</dbReference>
<comment type="caution">
    <text evidence="2">The sequence shown here is derived from an EMBL/GenBank/DDBJ whole genome shotgun (WGS) entry which is preliminary data.</text>
</comment>
<dbReference type="AlphaFoldDB" id="A0A9Q1JX79"/>
<gene>
    <name evidence="2" type="ORF">Cgig2_034008</name>
</gene>
<name>A0A9Q1JX79_9CARY</name>
<dbReference type="InterPro" id="IPR050154">
    <property type="entry name" value="UbiB_kinase"/>
</dbReference>
<dbReference type="EMBL" id="JAKOGI010000592">
    <property type="protein sequence ID" value="KAJ8432682.1"/>
    <property type="molecule type" value="Genomic_DNA"/>
</dbReference>
<evidence type="ECO:0000313" key="2">
    <source>
        <dbReference type="EMBL" id="KAJ8432682.1"/>
    </source>
</evidence>
<dbReference type="OrthoDB" id="1714992at2759"/>
<sequence>MAIANVQPASVGPSTLLLSANSNYCPVHVSVIKFTRIKSLHRCSGQRRRARALTRSALVEANKSSVPLRSDETGKSSGSSKSEVIQYTADAAGGGGNSVLAVAKSSWNRADDMQAEARAMARAACASVYSPEMLANKYGSRPIMVLRRTWEIILGLGSFAFTLWLDQRKGLLNQSKRLRATQLRQIFTGLGPTFVKIGQGLSTRPDICPPEYLEELAELQA</sequence>
<reference evidence="2" key="1">
    <citation type="submission" date="2022-04" db="EMBL/GenBank/DDBJ databases">
        <title>Carnegiea gigantea Genome sequencing and assembly v2.</title>
        <authorList>
            <person name="Copetti D."/>
            <person name="Sanderson M.J."/>
            <person name="Burquez A."/>
            <person name="Wojciechowski M.F."/>
        </authorList>
    </citation>
    <scope>NUCLEOTIDE SEQUENCE</scope>
    <source>
        <strain evidence="2">SGP5-SGP5p</strain>
        <tissue evidence="2">Aerial part</tissue>
    </source>
</reference>
<accession>A0A9Q1JX79</accession>
<evidence type="ECO:0000313" key="3">
    <source>
        <dbReference type="Proteomes" id="UP001153076"/>
    </source>
</evidence>
<dbReference type="PANTHER" id="PTHR10566">
    <property type="entry name" value="CHAPERONE-ACTIVITY OF BC1 COMPLEX CABC1 -RELATED"/>
    <property type="match status" value="1"/>
</dbReference>